<accession>A0A2N8U6T1</accession>
<dbReference type="EMBL" id="LT795054">
    <property type="protein sequence ID" value="SJX60003.1"/>
    <property type="molecule type" value="Genomic_DNA"/>
</dbReference>
<dbReference type="InterPro" id="IPR050312">
    <property type="entry name" value="IolE/XylAMocC-like"/>
</dbReference>
<feature type="compositionally biased region" description="Low complexity" evidence="1">
    <location>
        <begin position="101"/>
        <end position="125"/>
    </location>
</feature>
<dbReference type="InterPro" id="IPR036237">
    <property type="entry name" value="Xyl_isomerase-like_sf"/>
</dbReference>
<evidence type="ECO:0000313" key="4">
    <source>
        <dbReference type="Proteomes" id="UP000239563"/>
    </source>
</evidence>
<dbReference type="PANTHER" id="PTHR12110">
    <property type="entry name" value="HYDROXYPYRUVATE ISOMERASE"/>
    <property type="match status" value="1"/>
</dbReference>
<dbReference type="PANTHER" id="PTHR12110:SF21">
    <property type="entry name" value="XYLOSE ISOMERASE-LIKE TIM BARREL DOMAIN-CONTAINING PROTEIN"/>
    <property type="match status" value="1"/>
</dbReference>
<proteinExistence type="predicted"/>
<dbReference type="Pfam" id="PF01261">
    <property type="entry name" value="AP_endonuc_2"/>
    <property type="match status" value="1"/>
</dbReference>
<feature type="domain" description="Xylose isomerase-like TIM barrel" evidence="2">
    <location>
        <begin position="178"/>
        <end position="447"/>
    </location>
</feature>
<dbReference type="AlphaFoldDB" id="A0A2N8U6T1"/>
<dbReference type="Gene3D" id="3.20.20.150">
    <property type="entry name" value="Divalent-metal-dependent TIM barrel enzymes"/>
    <property type="match status" value="1"/>
</dbReference>
<dbReference type="InterPro" id="IPR013022">
    <property type="entry name" value="Xyl_isomerase-like_TIM-brl"/>
</dbReference>
<sequence length="470" mass="51258">MSVSAPYTRSHPYSIFTHSVGANVAGHSLLSKLRAIAQAGFDGIELFQDDLDAFAASEEFSAIQKRGEATLSAARPAQPPALLSALTPPDSPLNLHRRFSESSTASNTSSTSTSATSYTAGPTSSHNKHFAVAGLDDDLLVRNDKGELVIGLDGLPMTYNAWGTCTATAYRQELAAASFVASYCESLGLRVYSLQPLRDFEGWAKPEDQLLALRRARSRFEVMRILGADLLLICSNNQNAPATVGDLERIGSDLAQLGEFAEHFGPVFSPQFTNVDGSVERQAKPIRIGYEALSWGAHVDVWARAWQAVQHADRDNVGLILDSFNTLAREYADPCAKSGITEAHADPYAVVMDSIHKLATAPADKIFFLQIGDARRMPEPLKPSPNAEEPRPARMIWSRGNRLFPCEYERGAFLPTTEFVHAAVKEAGYEGPWSVEVFNSSLADEGEEVPLEHAMRARAGLDRLVEEVHK</sequence>
<organism evidence="3 4">
    <name type="scientific">Sporisorium reilianum f. sp. reilianum</name>
    <dbReference type="NCBI Taxonomy" id="72559"/>
    <lineage>
        <taxon>Eukaryota</taxon>
        <taxon>Fungi</taxon>
        <taxon>Dikarya</taxon>
        <taxon>Basidiomycota</taxon>
        <taxon>Ustilaginomycotina</taxon>
        <taxon>Ustilaginomycetes</taxon>
        <taxon>Ustilaginales</taxon>
        <taxon>Ustilaginaceae</taxon>
        <taxon>Sporisorium</taxon>
    </lineage>
</organism>
<protein>
    <submittedName>
        <fullName evidence="3">Related to dehydroshikimate dehydratase</fullName>
    </submittedName>
</protein>
<feature type="region of interest" description="Disordered" evidence="1">
    <location>
        <begin position="94"/>
        <end position="125"/>
    </location>
</feature>
<dbReference type="SUPFAM" id="SSF51658">
    <property type="entry name" value="Xylose isomerase-like"/>
    <property type="match status" value="2"/>
</dbReference>
<evidence type="ECO:0000259" key="2">
    <source>
        <dbReference type="Pfam" id="PF01261"/>
    </source>
</evidence>
<dbReference type="Proteomes" id="UP000239563">
    <property type="component" value="Chromosome I"/>
</dbReference>
<gene>
    <name evidence="3" type="ORF">SRS1_00843</name>
</gene>
<evidence type="ECO:0000313" key="3">
    <source>
        <dbReference type="EMBL" id="SJX60003.1"/>
    </source>
</evidence>
<evidence type="ECO:0000256" key="1">
    <source>
        <dbReference type="SAM" id="MobiDB-lite"/>
    </source>
</evidence>
<reference evidence="3 4" key="1">
    <citation type="submission" date="2017-02" db="EMBL/GenBank/DDBJ databases">
        <authorList>
            <person name="Peterson S.W."/>
        </authorList>
    </citation>
    <scope>NUCLEOTIDE SEQUENCE [LARGE SCALE GENOMIC DNA]</scope>
    <source>
        <strain evidence="3 4">SRS1_H2-8</strain>
    </source>
</reference>
<name>A0A2N8U6T1_9BASI</name>